<dbReference type="GO" id="GO:0005524">
    <property type="term" value="F:ATP binding"/>
    <property type="evidence" value="ECO:0007669"/>
    <property type="project" value="UniProtKB-UniRule"/>
</dbReference>
<evidence type="ECO:0000256" key="2">
    <source>
        <dbReference type="ARBA" id="ARBA00022840"/>
    </source>
</evidence>
<dbReference type="Pfam" id="PF01580">
    <property type="entry name" value="FtsK_SpoIIIE"/>
    <property type="match status" value="1"/>
</dbReference>
<protein>
    <recommendedName>
        <fullName evidence="6">FtsK domain-containing protein</fullName>
    </recommendedName>
</protein>
<evidence type="ECO:0000256" key="5">
    <source>
        <dbReference type="SAM" id="Phobius"/>
    </source>
</evidence>
<dbReference type="SMART" id="SM00382">
    <property type="entry name" value="AAA"/>
    <property type="match status" value="2"/>
</dbReference>
<organism evidence="7 8">
    <name type="scientific">Cryobacterium melibiosiphilum</name>
    <dbReference type="NCBI Taxonomy" id="995039"/>
    <lineage>
        <taxon>Bacteria</taxon>
        <taxon>Bacillati</taxon>
        <taxon>Actinomycetota</taxon>
        <taxon>Actinomycetes</taxon>
        <taxon>Micrococcales</taxon>
        <taxon>Microbacteriaceae</taxon>
        <taxon>Cryobacterium</taxon>
    </lineage>
</organism>
<keyword evidence="5" id="KW-0812">Transmembrane</keyword>
<dbReference type="CDD" id="cd01127">
    <property type="entry name" value="TrwB_TraG_TraD_VirD4"/>
    <property type="match status" value="1"/>
</dbReference>
<dbReference type="InterPro" id="IPR003593">
    <property type="entry name" value="AAA+_ATPase"/>
</dbReference>
<sequence>MAAGAIYLITGSAFALLFGFLSPIIAVGSLMDGRRSRRRQGARDTREHAVALGALREIVADRHERLRLAARRRTPGALALLSLPAEAGLWSLPGETMLVSLGRGTVPSGVQLGGARDALDERALRDWAALLPGAPLTTDVGGGLGLIGPPLLTRALARSVIVQLCFALPPDTGSVVVPPGEAWRWAVDLPHASDPGEARRSDYRLLIIDTTLTAHASENATAHASENATAHPSEHATEQMPAQGELPPRGKSPVVGIVERGTAGALFLATVEADLPRGCATVVRVHGPQRAEIVRAPSPGSGIGSGIGSGTGSGTASGMVPGTLCEPELITAEQAAVFARALRDRATASGLSRTPNAIPSVVSFASLLPGSSSETDGGASVVAQPPMSGGLACPVGVTAAGPLMLDLVRQGPHVVVGGTTGSGKSELLVTWVAAMAACFGPDTVTFLLVDFKGGAAFGSLVHLPHCVGMITDLDAVQANRALASLSAELRFRESVLRDAGVRDICELSGPVSSATAPPGTAPPGLPRLVIVIDEFATMLGAFPALHSLFVDIAARGRSLGVHLILCTQRPAGVVRDSLLANCSLRLSLRVNNRADSEAVIGTDAAAGLPASVPGRCLVSTGEGPPELGQIATTTAVDLVALAARRTHGGALPGASPRRPWLDPLPRVLLESDLGRGIDPADTELADAQLADAEPSFRLGLADEPEHQRYRVARYRPEHDGHLLVVGDAGSGKSSLLATLAGQGGVTSRTELVRADIEHLWDALVAATSLIETGPLAEPISETSAERSAEARARDRRLLLMLLDDVDSVYARWSGEHQQAALDMLTGLLRDGPGQGLFVALTAQRLYGGLRGVSAHCRSRLLLSVRDRDDYREAGGLADVFSDTLPPGGGYWQGLRVQLLAAAAGNAQALPGCGAPASPVDPAPILDLERMLRHAPLVVVSGAPARTIAGLRRSVGPEVRLVDLVGTSELGTGASRLEVRDATAGTVIVGDADGWQAQWALLAALRGRATLIFDGCSLADLRQITHRRDLPPPLLAGRSRVWVLSPDGALSRATLPNGASRPLNQ</sequence>
<evidence type="ECO:0000313" key="7">
    <source>
        <dbReference type="EMBL" id="RJT90670.1"/>
    </source>
</evidence>
<dbReference type="PANTHER" id="PTHR22683:SF1">
    <property type="entry name" value="TYPE VII SECRETION SYSTEM PROTEIN ESSC"/>
    <property type="match status" value="1"/>
</dbReference>
<feature type="binding site" evidence="3">
    <location>
        <begin position="418"/>
        <end position="425"/>
    </location>
    <ligand>
        <name>ATP</name>
        <dbReference type="ChEBI" id="CHEBI:30616"/>
    </ligand>
</feature>
<dbReference type="Proteomes" id="UP000272015">
    <property type="component" value="Unassembled WGS sequence"/>
</dbReference>
<feature type="compositionally biased region" description="Polar residues" evidence="4">
    <location>
        <begin position="219"/>
        <end position="230"/>
    </location>
</feature>
<proteinExistence type="predicted"/>
<feature type="transmembrane region" description="Helical" evidence="5">
    <location>
        <begin position="6"/>
        <end position="30"/>
    </location>
</feature>
<name>A0A3A5MKP0_9MICO</name>
<dbReference type="InterPro" id="IPR027417">
    <property type="entry name" value="P-loop_NTPase"/>
</dbReference>
<comment type="caution">
    <text evidence="7">The sequence shown here is derived from an EMBL/GenBank/DDBJ whole genome shotgun (WGS) entry which is preliminary data.</text>
</comment>
<dbReference type="AlphaFoldDB" id="A0A3A5MKP0"/>
<keyword evidence="8" id="KW-1185">Reference proteome</keyword>
<dbReference type="PANTHER" id="PTHR22683">
    <property type="entry name" value="SPORULATION PROTEIN RELATED"/>
    <property type="match status" value="1"/>
</dbReference>
<keyword evidence="5" id="KW-0472">Membrane</keyword>
<dbReference type="EMBL" id="QZVS01000057">
    <property type="protein sequence ID" value="RJT90670.1"/>
    <property type="molecule type" value="Genomic_DNA"/>
</dbReference>
<accession>A0A3A5MKP0</accession>
<keyword evidence="2 3" id="KW-0067">ATP-binding</keyword>
<feature type="domain" description="FtsK" evidence="6">
    <location>
        <begin position="400"/>
        <end position="597"/>
    </location>
</feature>
<dbReference type="InterPro" id="IPR050206">
    <property type="entry name" value="FtsK/SpoIIIE/SftA"/>
</dbReference>
<dbReference type="InterPro" id="IPR002543">
    <property type="entry name" value="FtsK_dom"/>
</dbReference>
<reference evidence="7 8" key="1">
    <citation type="submission" date="2018-09" db="EMBL/GenBank/DDBJ databases">
        <title>Novel species of Cryobacterium.</title>
        <authorList>
            <person name="Liu Q."/>
            <person name="Xin Y.-H."/>
        </authorList>
    </citation>
    <scope>NUCLEOTIDE SEQUENCE [LARGE SCALE GENOMIC DNA]</scope>
    <source>
        <strain evidence="7 8">Hh39</strain>
    </source>
</reference>
<evidence type="ECO:0000256" key="1">
    <source>
        <dbReference type="ARBA" id="ARBA00022741"/>
    </source>
</evidence>
<feature type="region of interest" description="Disordered" evidence="4">
    <location>
        <begin position="219"/>
        <end position="252"/>
    </location>
</feature>
<dbReference type="SUPFAM" id="SSF52540">
    <property type="entry name" value="P-loop containing nucleoside triphosphate hydrolases"/>
    <property type="match status" value="2"/>
</dbReference>
<keyword evidence="1 3" id="KW-0547">Nucleotide-binding</keyword>
<dbReference type="Gene3D" id="3.40.50.300">
    <property type="entry name" value="P-loop containing nucleotide triphosphate hydrolases"/>
    <property type="match status" value="2"/>
</dbReference>
<gene>
    <name evidence="7" type="ORF">D6T64_03355</name>
</gene>
<evidence type="ECO:0000259" key="6">
    <source>
        <dbReference type="PROSITE" id="PS50901"/>
    </source>
</evidence>
<evidence type="ECO:0000256" key="4">
    <source>
        <dbReference type="SAM" id="MobiDB-lite"/>
    </source>
</evidence>
<dbReference type="PROSITE" id="PS50901">
    <property type="entry name" value="FTSK"/>
    <property type="match status" value="1"/>
</dbReference>
<dbReference type="GO" id="GO:0003677">
    <property type="term" value="F:DNA binding"/>
    <property type="evidence" value="ECO:0007669"/>
    <property type="project" value="InterPro"/>
</dbReference>
<evidence type="ECO:0000313" key="8">
    <source>
        <dbReference type="Proteomes" id="UP000272015"/>
    </source>
</evidence>
<keyword evidence="5" id="KW-1133">Transmembrane helix</keyword>
<evidence type="ECO:0000256" key="3">
    <source>
        <dbReference type="PROSITE-ProRule" id="PRU00289"/>
    </source>
</evidence>